<reference evidence="9" key="1">
    <citation type="thesis" date="2020" institute="ProQuest LLC" country="789 East Eisenhower Parkway, Ann Arbor, MI, USA">
        <title>Comparative Genomics and Chromosome Evolution.</title>
        <authorList>
            <person name="Mudd A.B."/>
        </authorList>
    </citation>
    <scope>NUCLEOTIDE SEQUENCE</scope>
    <source>
        <strain evidence="9">Female2</strain>
        <tissue evidence="9">Blood</tissue>
    </source>
</reference>
<dbReference type="GO" id="GO:0000978">
    <property type="term" value="F:RNA polymerase II cis-regulatory region sequence-specific DNA binding"/>
    <property type="evidence" value="ECO:0007669"/>
    <property type="project" value="TreeGrafter"/>
</dbReference>
<keyword evidence="4" id="KW-0804">Transcription</keyword>
<dbReference type="PRINTS" id="PR00053">
    <property type="entry name" value="FORKHEAD"/>
</dbReference>
<dbReference type="Gene3D" id="1.10.10.10">
    <property type="entry name" value="Winged helix-like DNA-binding domain superfamily/Winged helix DNA-binding domain"/>
    <property type="match status" value="1"/>
</dbReference>
<dbReference type="InterPro" id="IPR001766">
    <property type="entry name" value="Fork_head_dom"/>
</dbReference>
<evidence type="ECO:0000256" key="1">
    <source>
        <dbReference type="ARBA" id="ARBA00004123"/>
    </source>
</evidence>
<evidence type="ECO:0000256" key="7">
    <source>
        <dbReference type="SAM" id="MobiDB-lite"/>
    </source>
</evidence>
<comment type="caution">
    <text evidence="9">The sequence shown here is derived from an EMBL/GenBank/DDBJ whole genome shotgun (WGS) entry which is preliminary data.</text>
</comment>
<evidence type="ECO:0000259" key="8">
    <source>
        <dbReference type="PROSITE" id="PS50039"/>
    </source>
</evidence>
<accession>A0A8T2JTA5</accession>
<dbReference type="OrthoDB" id="5954824at2759"/>
<dbReference type="InterPro" id="IPR050211">
    <property type="entry name" value="FOX_domain-containing"/>
</dbReference>
<dbReference type="Proteomes" id="UP000812440">
    <property type="component" value="Chromosome 8_10"/>
</dbReference>
<dbReference type="AlphaFoldDB" id="A0A8T2JTA5"/>
<dbReference type="GO" id="GO:0005634">
    <property type="term" value="C:nucleus"/>
    <property type="evidence" value="ECO:0007669"/>
    <property type="project" value="UniProtKB-SubCell"/>
</dbReference>
<feature type="compositionally biased region" description="Basic and acidic residues" evidence="7">
    <location>
        <begin position="171"/>
        <end position="182"/>
    </location>
</feature>
<comment type="subcellular location">
    <subcellularLocation>
        <location evidence="1 6">Nucleus</location>
    </subcellularLocation>
</comment>
<evidence type="ECO:0000256" key="2">
    <source>
        <dbReference type="ARBA" id="ARBA00023015"/>
    </source>
</evidence>
<proteinExistence type="predicted"/>
<sequence>MTLNPVVMNPPQSYPTSSSTIPNLDSTYQSYICSNQTKLDKKGCERRSLTHSKPPYSYISLITMAIQQAPGKMLTLNEIYQWIMDLFPYYRQNQQRWQNSIRHSLSFNDCFVRVSRAPDRPGKGSFWAMHPGSENMFDNGCYLRRQKRFKLAEKEKATFQIRKATKQNPCSEKEKKEEDKGKQRGTSAFLHQEGMNEMGPEGSFVDLDVESAVRDIHYDFSHPFSINSLVEAGEQNGMVYRAPDVDASAVYPRFYNRSVLNTS</sequence>
<dbReference type="EMBL" id="JAACNH010000003">
    <property type="protein sequence ID" value="KAG8448475.1"/>
    <property type="molecule type" value="Genomic_DNA"/>
</dbReference>
<evidence type="ECO:0000313" key="10">
    <source>
        <dbReference type="Proteomes" id="UP000812440"/>
    </source>
</evidence>
<keyword evidence="2" id="KW-0805">Transcription regulation</keyword>
<dbReference type="PANTHER" id="PTHR11829">
    <property type="entry name" value="FORKHEAD BOX PROTEIN"/>
    <property type="match status" value="1"/>
</dbReference>
<dbReference type="InterPro" id="IPR036390">
    <property type="entry name" value="WH_DNA-bd_sf"/>
</dbReference>
<keyword evidence="10" id="KW-1185">Reference proteome</keyword>
<evidence type="ECO:0000256" key="6">
    <source>
        <dbReference type="PROSITE-ProRule" id="PRU00089"/>
    </source>
</evidence>
<evidence type="ECO:0000256" key="3">
    <source>
        <dbReference type="ARBA" id="ARBA00023125"/>
    </source>
</evidence>
<feature type="DNA-binding region" description="Fork-head" evidence="6">
    <location>
        <begin position="53"/>
        <end position="147"/>
    </location>
</feature>
<dbReference type="InterPro" id="IPR018122">
    <property type="entry name" value="TF_fork_head_CS_1"/>
</dbReference>
<dbReference type="GO" id="GO:0001707">
    <property type="term" value="P:mesoderm formation"/>
    <property type="evidence" value="ECO:0007669"/>
    <property type="project" value="UniProtKB-ARBA"/>
</dbReference>
<feature type="domain" description="Fork-head" evidence="8">
    <location>
        <begin position="53"/>
        <end position="147"/>
    </location>
</feature>
<dbReference type="PROSITE" id="PS00657">
    <property type="entry name" value="FORK_HEAD_1"/>
    <property type="match status" value="1"/>
</dbReference>
<evidence type="ECO:0000256" key="4">
    <source>
        <dbReference type="ARBA" id="ARBA00023163"/>
    </source>
</evidence>
<dbReference type="Pfam" id="PF00250">
    <property type="entry name" value="Forkhead"/>
    <property type="match status" value="1"/>
</dbReference>
<evidence type="ECO:0000313" key="9">
    <source>
        <dbReference type="EMBL" id="KAG8448475.1"/>
    </source>
</evidence>
<dbReference type="InterPro" id="IPR036388">
    <property type="entry name" value="WH-like_DNA-bd_sf"/>
</dbReference>
<gene>
    <name evidence="9" type="ORF">GDO86_015532</name>
</gene>
<dbReference type="InterPro" id="IPR030456">
    <property type="entry name" value="TF_fork_head_CS_2"/>
</dbReference>
<dbReference type="FunFam" id="1.10.10.10:FF:000042">
    <property type="entry name" value="hepatocyte nuclear factor 3-beta"/>
    <property type="match status" value="1"/>
</dbReference>
<organism evidence="9 10">
    <name type="scientific">Hymenochirus boettgeri</name>
    <name type="common">Congo dwarf clawed frog</name>
    <dbReference type="NCBI Taxonomy" id="247094"/>
    <lineage>
        <taxon>Eukaryota</taxon>
        <taxon>Metazoa</taxon>
        <taxon>Chordata</taxon>
        <taxon>Craniata</taxon>
        <taxon>Vertebrata</taxon>
        <taxon>Euteleostomi</taxon>
        <taxon>Amphibia</taxon>
        <taxon>Batrachia</taxon>
        <taxon>Anura</taxon>
        <taxon>Pipoidea</taxon>
        <taxon>Pipidae</taxon>
        <taxon>Pipinae</taxon>
        <taxon>Hymenochirus</taxon>
    </lineage>
</organism>
<name>A0A8T2JTA5_9PIPI</name>
<keyword evidence="5 6" id="KW-0539">Nucleus</keyword>
<keyword evidence="3 6" id="KW-0238">DNA-binding</keyword>
<protein>
    <recommendedName>
        <fullName evidence="8">Fork-head domain-containing protein</fullName>
    </recommendedName>
</protein>
<dbReference type="GO" id="GO:0000981">
    <property type="term" value="F:DNA-binding transcription factor activity, RNA polymerase II-specific"/>
    <property type="evidence" value="ECO:0007669"/>
    <property type="project" value="TreeGrafter"/>
</dbReference>
<dbReference type="PROSITE" id="PS50039">
    <property type="entry name" value="FORK_HEAD_3"/>
    <property type="match status" value="1"/>
</dbReference>
<dbReference type="PANTHER" id="PTHR11829:SF201">
    <property type="entry name" value="HEPATOCYTE NUCLEAR FACTOR 3-GAMMA"/>
    <property type="match status" value="1"/>
</dbReference>
<evidence type="ECO:0000256" key="5">
    <source>
        <dbReference type="ARBA" id="ARBA00023242"/>
    </source>
</evidence>
<dbReference type="GO" id="GO:0030154">
    <property type="term" value="P:cell differentiation"/>
    <property type="evidence" value="ECO:0007669"/>
    <property type="project" value="TreeGrafter"/>
</dbReference>
<dbReference type="SUPFAM" id="SSF46785">
    <property type="entry name" value="Winged helix' DNA-binding domain"/>
    <property type="match status" value="1"/>
</dbReference>
<dbReference type="SMART" id="SM00339">
    <property type="entry name" value="FH"/>
    <property type="match status" value="1"/>
</dbReference>
<feature type="region of interest" description="Disordered" evidence="7">
    <location>
        <begin position="162"/>
        <end position="186"/>
    </location>
</feature>
<dbReference type="PROSITE" id="PS00658">
    <property type="entry name" value="FORK_HEAD_2"/>
    <property type="match status" value="1"/>
</dbReference>